<dbReference type="Proteomes" id="UP000094893">
    <property type="component" value="Unassembled WGS sequence"/>
</dbReference>
<reference evidence="1 2" key="1">
    <citation type="journal article" date="2016" name="Int. J. Mol. Sci.">
        <title>Comparative genomics of the extreme acidophile Acidithiobacillus thiooxidans reveals intraspecific divergence and niche adaptation.</title>
        <authorList>
            <person name="Zhang X."/>
            <person name="Feng X."/>
            <person name="Tao J."/>
            <person name="Ma L."/>
            <person name="Xiao Y."/>
            <person name="Liang Y."/>
            <person name="Liu X."/>
            <person name="Yin H."/>
        </authorList>
    </citation>
    <scope>NUCLEOTIDE SEQUENCE [LARGE SCALE GENOMIC DNA]</scope>
    <source>
        <strain evidence="1 2">A02</strain>
    </source>
</reference>
<comment type="caution">
    <text evidence="1">The sequence shown here is derived from an EMBL/GenBank/DDBJ whole genome shotgun (WGS) entry which is preliminary data.</text>
</comment>
<organism evidence="1 2">
    <name type="scientific">Acidithiobacillus thiooxidans</name>
    <name type="common">Thiobacillus thiooxidans</name>
    <dbReference type="NCBI Taxonomy" id="930"/>
    <lineage>
        <taxon>Bacteria</taxon>
        <taxon>Pseudomonadati</taxon>
        <taxon>Pseudomonadota</taxon>
        <taxon>Acidithiobacillia</taxon>
        <taxon>Acidithiobacillales</taxon>
        <taxon>Acidithiobacillaceae</taxon>
        <taxon>Acidithiobacillus</taxon>
    </lineage>
</organism>
<sequence>MEAKKEPSKYGCRLCNFGRNIPGGEWCPHCGHGLLESDPAFDEAVGLIDYGDDEGCFNPASHQVL</sequence>
<evidence type="ECO:0000313" key="1">
    <source>
        <dbReference type="EMBL" id="OCX76238.1"/>
    </source>
</evidence>
<dbReference type="EMBL" id="LWSA01000028">
    <property type="protein sequence ID" value="OCX76238.1"/>
    <property type="molecule type" value="Genomic_DNA"/>
</dbReference>
<gene>
    <name evidence="1" type="ORF">A6P07_02785</name>
</gene>
<dbReference type="AlphaFoldDB" id="A0A1C2IJY0"/>
<name>A0A1C2IJY0_ACITH</name>
<proteinExistence type="predicted"/>
<protein>
    <submittedName>
        <fullName evidence="1">Uncharacterized protein</fullName>
    </submittedName>
</protein>
<evidence type="ECO:0000313" key="2">
    <source>
        <dbReference type="Proteomes" id="UP000094893"/>
    </source>
</evidence>
<accession>A0A1C2IJY0</accession>